<evidence type="ECO:0000313" key="5">
    <source>
        <dbReference type="Proteomes" id="UP000016932"/>
    </source>
</evidence>
<accession>M3B7S9</accession>
<feature type="region of interest" description="Disordered" evidence="2">
    <location>
        <begin position="306"/>
        <end position="330"/>
    </location>
</feature>
<keyword evidence="5" id="KW-1185">Reference proteome</keyword>
<evidence type="ECO:0000259" key="3">
    <source>
        <dbReference type="Pfam" id="PF24883"/>
    </source>
</evidence>
<dbReference type="KEGG" id="pfj:MYCFIDRAFT_213832"/>
<evidence type="ECO:0000313" key="4">
    <source>
        <dbReference type="EMBL" id="EME85372.1"/>
    </source>
</evidence>
<keyword evidence="1" id="KW-0677">Repeat</keyword>
<evidence type="ECO:0000256" key="2">
    <source>
        <dbReference type="SAM" id="MobiDB-lite"/>
    </source>
</evidence>
<gene>
    <name evidence="4" type="ORF">MYCFIDRAFT_213832</name>
</gene>
<organism evidence="4 5">
    <name type="scientific">Pseudocercospora fijiensis (strain CIRAD86)</name>
    <name type="common">Black leaf streak disease fungus</name>
    <name type="synonym">Mycosphaerella fijiensis</name>
    <dbReference type="NCBI Taxonomy" id="383855"/>
    <lineage>
        <taxon>Eukaryota</taxon>
        <taxon>Fungi</taxon>
        <taxon>Dikarya</taxon>
        <taxon>Ascomycota</taxon>
        <taxon>Pezizomycotina</taxon>
        <taxon>Dothideomycetes</taxon>
        <taxon>Dothideomycetidae</taxon>
        <taxon>Mycosphaerellales</taxon>
        <taxon>Mycosphaerellaceae</taxon>
        <taxon>Pseudocercospora</taxon>
    </lineage>
</organism>
<reference evidence="4 5" key="1">
    <citation type="journal article" date="2012" name="PLoS Pathog.">
        <title>Diverse lifestyles and strategies of plant pathogenesis encoded in the genomes of eighteen Dothideomycetes fungi.</title>
        <authorList>
            <person name="Ohm R.A."/>
            <person name="Feau N."/>
            <person name="Henrissat B."/>
            <person name="Schoch C.L."/>
            <person name="Horwitz B.A."/>
            <person name="Barry K.W."/>
            <person name="Condon B.J."/>
            <person name="Copeland A.C."/>
            <person name="Dhillon B."/>
            <person name="Glaser F."/>
            <person name="Hesse C.N."/>
            <person name="Kosti I."/>
            <person name="LaButti K."/>
            <person name="Lindquist E.A."/>
            <person name="Lucas S."/>
            <person name="Salamov A.A."/>
            <person name="Bradshaw R.E."/>
            <person name="Ciuffetti L."/>
            <person name="Hamelin R.C."/>
            <person name="Kema G.H.J."/>
            <person name="Lawrence C."/>
            <person name="Scott J.A."/>
            <person name="Spatafora J.W."/>
            <person name="Turgeon B.G."/>
            <person name="de Wit P.J.G.M."/>
            <person name="Zhong S."/>
            <person name="Goodwin S.B."/>
            <person name="Grigoriev I.V."/>
        </authorList>
    </citation>
    <scope>NUCLEOTIDE SEQUENCE [LARGE SCALE GENOMIC DNA]</scope>
    <source>
        <strain evidence="4 5">CIRAD86</strain>
    </source>
</reference>
<dbReference type="Pfam" id="PF24883">
    <property type="entry name" value="NPHP3_N"/>
    <property type="match status" value="1"/>
</dbReference>
<dbReference type="InterPro" id="IPR056884">
    <property type="entry name" value="NPHP3-like_N"/>
</dbReference>
<dbReference type="OrthoDB" id="5419927at2759"/>
<dbReference type="HOGENOM" id="CLU_471008_0_0_1"/>
<dbReference type="eggNOG" id="ENOG502SHRF">
    <property type="taxonomic scope" value="Eukaryota"/>
</dbReference>
<proteinExistence type="predicted"/>
<dbReference type="EMBL" id="KB446556">
    <property type="protein sequence ID" value="EME85372.1"/>
    <property type="molecule type" value="Genomic_DNA"/>
</dbReference>
<dbReference type="PANTHER" id="PTHR40619:SF3">
    <property type="entry name" value="FUNGAL STAND N-TERMINAL GOODBYE DOMAIN-CONTAINING PROTEIN"/>
    <property type="match status" value="1"/>
</dbReference>
<dbReference type="PANTHER" id="PTHR40619">
    <property type="entry name" value="FUNGAL STAND N-TERMINAL GOODBYE DOMAIN-CONTAINING PROTEIN"/>
    <property type="match status" value="1"/>
</dbReference>
<dbReference type="GeneID" id="19337961"/>
<name>M3B7S9_PSEFD</name>
<dbReference type="Proteomes" id="UP000016932">
    <property type="component" value="Unassembled WGS sequence"/>
</dbReference>
<sequence>MAVSATSKSKPELQVVTEEVSFIEIHLPSVDPGFKNIKPYYQPLKDRFIQDPDTSIDIEDTEDLKRGKIKFLETLTEWNVKSRSIDGKDSGVYLKNEEKHSWEDVINTLESALTRYQTLESKGFRGKLRHYLRKCRDLKGPVESWIRLLPTESWQGSLLCGGLKVVVGVAAQLDDVREEINDMVEQVPIAIQTALHLKMVYATKQLDKYSGRLVLATMECMQQALEYFMQHPAKKFIRAAFKGKDYGKYLSESVKDFQTLWATMDRIAMNELHASFKAKSDRDDTETKTQGAEVMNSMKSLLRDATKRHRQDRRLKAEREKRRVKNEATRRMNEQVTDMWKDMLSLAIEWDAELAITDLAQCLRIGRSMSSDVESRTAFILSSAEVTKWIEDDTDQRLVVNAREGRADVTNSTVSFFSSLLLSSLNERATGVSLYWFCGQHHREDPKTMVVDLLGQLLHQGLKHVVATKLPNLCQVLDSNNIADSFDTVTALFFGCLAMQLQETAVYCILDSLSLYEDRRRVDDLVHFVTDFCQVTGRHPLKLLATSPVQCTYLTASSDLPPFSMLWVPKAIPRNRITS</sequence>
<dbReference type="RefSeq" id="XP_007923005.1">
    <property type="nucleotide sequence ID" value="XM_007924814.1"/>
</dbReference>
<dbReference type="AlphaFoldDB" id="M3B7S9"/>
<protein>
    <recommendedName>
        <fullName evidence="3">Nephrocystin 3-like N-terminal domain-containing protein</fullName>
    </recommendedName>
</protein>
<dbReference type="VEuPathDB" id="FungiDB:MYCFIDRAFT_213832"/>
<feature type="domain" description="Nephrocystin 3-like N-terminal" evidence="3">
    <location>
        <begin position="380"/>
        <end position="547"/>
    </location>
</feature>
<evidence type="ECO:0000256" key="1">
    <source>
        <dbReference type="ARBA" id="ARBA00022737"/>
    </source>
</evidence>
<feature type="compositionally biased region" description="Basic and acidic residues" evidence="2">
    <location>
        <begin position="314"/>
        <end position="330"/>
    </location>
</feature>